<dbReference type="EMBL" id="DVJP01000038">
    <property type="protein sequence ID" value="HIS76259.1"/>
    <property type="molecule type" value="Genomic_DNA"/>
</dbReference>
<dbReference type="AlphaFoldDB" id="A0A9D1FMI1"/>
<reference evidence="1" key="2">
    <citation type="journal article" date="2021" name="PeerJ">
        <title>Extensive microbial diversity within the chicken gut microbiome revealed by metagenomics and culture.</title>
        <authorList>
            <person name="Gilroy R."/>
            <person name="Ravi A."/>
            <person name="Getino M."/>
            <person name="Pursley I."/>
            <person name="Horton D.L."/>
            <person name="Alikhan N.F."/>
            <person name="Baker D."/>
            <person name="Gharbi K."/>
            <person name="Hall N."/>
            <person name="Watson M."/>
            <person name="Adriaenssens E.M."/>
            <person name="Foster-Nyarko E."/>
            <person name="Jarju S."/>
            <person name="Secka A."/>
            <person name="Antonio M."/>
            <person name="Oren A."/>
            <person name="Chaudhuri R.R."/>
            <person name="La Ragione R."/>
            <person name="Hildebrand F."/>
            <person name="Pallen M.J."/>
        </authorList>
    </citation>
    <scope>NUCLEOTIDE SEQUENCE</scope>
    <source>
        <strain evidence="1">CHK199-13235</strain>
    </source>
</reference>
<gene>
    <name evidence="1" type="ORF">IAB51_05535</name>
</gene>
<accession>A0A9D1FMI1</accession>
<organism evidence="1 2">
    <name type="scientific">Candidatus Merdivicinus excrementipullorum</name>
    <dbReference type="NCBI Taxonomy" id="2840867"/>
    <lineage>
        <taxon>Bacteria</taxon>
        <taxon>Bacillati</taxon>
        <taxon>Bacillota</taxon>
        <taxon>Clostridia</taxon>
        <taxon>Eubacteriales</taxon>
        <taxon>Oscillospiraceae</taxon>
        <taxon>Oscillospiraceae incertae sedis</taxon>
        <taxon>Candidatus Merdivicinus</taxon>
    </lineage>
</organism>
<evidence type="ECO:0000313" key="2">
    <source>
        <dbReference type="Proteomes" id="UP000824002"/>
    </source>
</evidence>
<evidence type="ECO:0000313" key="1">
    <source>
        <dbReference type="EMBL" id="HIS76259.1"/>
    </source>
</evidence>
<reference evidence="1" key="1">
    <citation type="submission" date="2020-10" db="EMBL/GenBank/DDBJ databases">
        <authorList>
            <person name="Gilroy R."/>
        </authorList>
    </citation>
    <scope>NUCLEOTIDE SEQUENCE</scope>
    <source>
        <strain evidence="1">CHK199-13235</strain>
    </source>
</reference>
<protein>
    <submittedName>
        <fullName evidence="1">Uncharacterized protein</fullName>
    </submittedName>
</protein>
<sequence>MGKNKTAKQEISGNPYAYTVLQNLKDAGCTDEMVEKFMALQDRDEEQQLRLLSGHRKNLLERLHREEKRIDCLDYLLYQMQKKK</sequence>
<proteinExistence type="predicted"/>
<dbReference type="Proteomes" id="UP000824002">
    <property type="component" value="Unassembled WGS sequence"/>
</dbReference>
<name>A0A9D1FMI1_9FIRM</name>
<comment type="caution">
    <text evidence="1">The sequence shown here is derived from an EMBL/GenBank/DDBJ whole genome shotgun (WGS) entry which is preliminary data.</text>
</comment>